<dbReference type="OrthoDB" id="206258at2"/>
<dbReference type="Proteomes" id="UP000253426">
    <property type="component" value="Unassembled WGS sequence"/>
</dbReference>
<dbReference type="EMBL" id="QNRR01000008">
    <property type="protein sequence ID" value="RBP40328.1"/>
    <property type="molecule type" value="Genomic_DNA"/>
</dbReference>
<proteinExistence type="predicted"/>
<feature type="transmembrane region" description="Helical" evidence="2">
    <location>
        <begin position="12"/>
        <end position="32"/>
    </location>
</feature>
<keyword evidence="2" id="KW-1133">Transmembrane helix</keyword>
<reference evidence="3 4" key="1">
    <citation type="submission" date="2018-06" db="EMBL/GenBank/DDBJ databases">
        <title>Genomic Encyclopedia of Type Strains, Phase IV (KMG-IV): sequencing the most valuable type-strain genomes for metagenomic binning, comparative biology and taxonomic classification.</title>
        <authorList>
            <person name="Goeker M."/>
        </authorList>
    </citation>
    <scope>NUCLEOTIDE SEQUENCE [LARGE SCALE GENOMIC DNA]</scope>
    <source>
        <strain evidence="3 4">DSM 25532</strain>
    </source>
</reference>
<keyword evidence="2" id="KW-0472">Membrane</keyword>
<evidence type="ECO:0000313" key="4">
    <source>
        <dbReference type="Proteomes" id="UP000253426"/>
    </source>
</evidence>
<accession>A0A366HFT6</accession>
<name>A0A366HFT6_9BACT</name>
<dbReference type="AlphaFoldDB" id="A0A366HFT6"/>
<sequence length="173" mass="19280">MQADSTRFAGGLWLVVIGIFMGLGFAGGYLVAANQTSTAFKKQEKEWSVKSKAFVSQNNKQTAELASAKEQLTRKEGELAERLKKETAAVRELRELQATLESEREENASRMAELKAHLDIDRRQQGLVQQFLKAKQGFTNIKIELAAGHFKGLRESSGFQILSAAFETVEEKK</sequence>
<gene>
    <name evidence="3" type="ORF">DES53_10834</name>
</gene>
<keyword evidence="1" id="KW-0175">Coiled coil</keyword>
<evidence type="ECO:0000313" key="3">
    <source>
        <dbReference type="EMBL" id="RBP40328.1"/>
    </source>
</evidence>
<organism evidence="3 4">
    <name type="scientific">Roseimicrobium gellanilyticum</name>
    <dbReference type="NCBI Taxonomy" id="748857"/>
    <lineage>
        <taxon>Bacteria</taxon>
        <taxon>Pseudomonadati</taxon>
        <taxon>Verrucomicrobiota</taxon>
        <taxon>Verrucomicrobiia</taxon>
        <taxon>Verrucomicrobiales</taxon>
        <taxon>Verrucomicrobiaceae</taxon>
        <taxon>Roseimicrobium</taxon>
    </lineage>
</organism>
<evidence type="ECO:0000256" key="1">
    <source>
        <dbReference type="SAM" id="Coils"/>
    </source>
</evidence>
<keyword evidence="2" id="KW-0812">Transmembrane</keyword>
<keyword evidence="4" id="KW-1185">Reference proteome</keyword>
<evidence type="ECO:0000256" key="2">
    <source>
        <dbReference type="SAM" id="Phobius"/>
    </source>
</evidence>
<dbReference type="RefSeq" id="WP_147263512.1">
    <property type="nucleotide sequence ID" value="NZ_QNRR01000008.1"/>
</dbReference>
<feature type="coiled-coil region" evidence="1">
    <location>
        <begin position="58"/>
        <end position="113"/>
    </location>
</feature>
<comment type="caution">
    <text evidence="3">The sequence shown here is derived from an EMBL/GenBank/DDBJ whole genome shotgun (WGS) entry which is preliminary data.</text>
</comment>
<protein>
    <submittedName>
        <fullName evidence="3">Uncharacterized protein</fullName>
    </submittedName>
</protein>